<dbReference type="SUPFAM" id="SSF51735">
    <property type="entry name" value="NAD(P)-binding Rossmann-fold domains"/>
    <property type="match status" value="1"/>
</dbReference>
<dbReference type="PRINTS" id="PR00081">
    <property type="entry name" value="GDHRDH"/>
</dbReference>
<evidence type="ECO:0000256" key="2">
    <source>
        <dbReference type="ARBA" id="ARBA00023002"/>
    </source>
</evidence>
<dbReference type="Proteomes" id="UP000183529">
    <property type="component" value="Unassembled WGS sequence"/>
</dbReference>
<dbReference type="PANTHER" id="PTHR43477">
    <property type="entry name" value="DIHYDROANTICAPSIN 7-DEHYDROGENASE"/>
    <property type="match status" value="1"/>
</dbReference>
<evidence type="ECO:0000313" key="4">
    <source>
        <dbReference type="EMBL" id="SEJ32308.1"/>
    </source>
</evidence>
<keyword evidence="2" id="KW-0560">Oxidoreductase</keyword>
<dbReference type="InterPro" id="IPR036291">
    <property type="entry name" value="NAD(P)-bd_dom_sf"/>
</dbReference>
<dbReference type="NCBIfam" id="NF004779">
    <property type="entry name" value="PRK06125.1"/>
    <property type="match status" value="1"/>
</dbReference>
<dbReference type="InterPro" id="IPR002347">
    <property type="entry name" value="SDR_fam"/>
</dbReference>
<gene>
    <name evidence="4" type="ORF">SAMN05216550_1047</name>
</gene>
<name>A0AAQ1GD49_9BURK</name>
<evidence type="ECO:0000313" key="5">
    <source>
        <dbReference type="Proteomes" id="UP000183529"/>
    </source>
</evidence>
<accession>A0AAQ1GD49</accession>
<comment type="similarity">
    <text evidence="1">Belongs to the short-chain dehydrogenases/reductases (SDR) family.</text>
</comment>
<keyword evidence="3" id="KW-0520">NAD</keyword>
<reference evidence="4 5" key="1">
    <citation type="submission" date="2016-10" db="EMBL/GenBank/DDBJ databases">
        <authorList>
            <person name="Varghese N."/>
            <person name="Submissions S."/>
        </authorList>
    </citation>
    <scope>NUCLEOTIDE SEQUENCE [LARGE SCALE GENOMIC DNA]</scope>
    <source>
        <strain evidence="4 5">LMG 22274</strain>
    </source>
</reference>
<evidence type="ECO:0000256" key="3">
    <source>
        <dbReference type="ARBA" id="ARBA00023027"/>
    </source>
</evidence>
<dbReference type="InterPro" id="IPR051122">
    <property type="entry name" value="SDR_DHRS6-like"/>
</dbReference>
<protein>
    <submittedName>
        <fullName evidence="4">NAD(P)-dependent dehydrogenase, short-chain alcohol dehydrogenase family</fullName>
    </submittedName>
</protein>
<dbReference type="Pfam" id="PF00106">
    <property type="entry name" value="adh_short"/>
    <property type="match status" value="1"/>
</dbReference>
<evidence type="ECO:0000256" key="1">
    <source>
        <dbReference type="ARBA" id="ARBA00006484"/>
    </source>
</evidence>
<sequence>MDLGLQQKRVLITGGSRGIGYACAEVFAREGAEVTIVGRTQESVDAALQSLSAPHPGKLNGFALDLSDASSRDILSHAIASSDVVVNNAGAIPGGGLDRVDDESWRAAWDLKIYGYIDATRKALPAMLSRSSGVIVNVIGIAGAAPRYDYVSGSMANAALIAFTKATGAFAARSGVRIVGVNPGPTETDRLVRLYETRAEARFGDRTRWRELLGDMPFGRPAKPEEIADLVAFLASARAAYLSGVVIDADGGAQYAG</sequence>
<dbReference type="Gene3D" id="3.40.50.720">
    <property type="entry name" value="NAD(P)-binding Rossmann-like Domain"/>
    <property type="match status" value="1"/>
</dbReference>
<comment type="caution">
    <text evidence="4">The sequence shown here is derived from an EMBL/GenBank/DDBJ whole genome shotgun (WGS) entry which is preliminary data.</text>
</comment>
<dbReference type="PANTHER" id="PTHR43477:SF4">
    <property type="entry name" value="DEHYDROGENASE_REDUCTASE SDR FAMILY MEMBER 6"/>
    <property type="match status" value="1"/>
</dbReference>
<proteinExistence type="inferred from homology"/>
<dbReference type="AlphaFoldDB" id="A0AAQ1GD49"/>
<organism evidence="4 5">
    <name type="scientific">Paraburkholderia tropica</name>
    <dbReference type="NCBI Taxonomy" id="92647"/>
    <lineage>
        <taxon>Bacteria</taxon>
        <taxon>Pseudomonadati</taxon>
        <taxon>Pseudomonadota</taxon>
        <taxon>Betaproteobacteria</taxon>
        <taxon>Burkholderiales</taxon>
        <taxon>Burkholderiaceae</taxon>
        <taxon>Paraburkholderia</taxon>
    </lineage>
</organism>
<dbReference type="EMBL" id="FNZM01000004">
    <property type="protein sequence ID" value="SEJ32308.1"/>
    <property type="molecule type" value="Genomic_DNA"/>
</dbReference>
<dbReference type="RefSeq" id="WP_074982244.1">
    <property type="nucleotide sequence ID" value="NZ_CADFGN010000007.1"/>
</dbReference>
<dbReference type="GO" id="GO:0016491">
    <property type="term" value="F:oxidoreductase activity"/>
    <property type="evidence" value="ECO:0007669"/>
    <property type="project" value="UniProtKB-KW"/>
</dbReference>